<dbReference type="RefSeq" id="WP_208494994.1">
    <property type="nucleotide sequence ID" value="NZ_JAGFNP010000002.1"/>
</dbReference>
<feature type="domain" description="NadR/Ttd14 AAA" evidence="1">
    <location>
        <begin position="3"/>
        <end position="169"/>
    </location>
</feature>
<evidence type="ECO:0000313" key="2">
    <source>
        <dbReference type="EMBL" id="MBO3732214.1"/>
    </source>
</evidence>
<dbReference type="SUPFAM" id="SSF52540">
    <property type="entry name" value="P-loop containing nucleoside triphosphate hydrolases"/>
    <property type="match status" value="1"/>
</dbReference>
<reference evidence="2 3" key="1">
    <citation type="submission" date="2021-03" db="EMBL/GenBank/DDBJ databases">
        <title>Glycomyces sp. nov., a novel actinomycete isolated from soil.</title>
        <authorList>
            <person name="Yang X."/>
            <person name="Xu X."/>
        </authorList>
    </citation>
    <scope>NUCLEOTIDE SEQUENCE [LARGE SCALE GENOMIC DNA]</scope>
    <source>
        <strain evidence="2 3">NEAU-S30</strain>
    </source>
</reference>
<evidence type="ECO:0000313" key="3">
    <source>
        <dbReference type="Proteomes" id="UP000681341"/>
    </source>
</evidence>
<dbReference type="Proteomes" id="UP000681341">
    <property type="component" value="Unassembled WGS sequence"/>
</dbReference>
<dbReference type="InterPro" id="IPR038727">
    <property type="entry name" value="NadR/Ttd14_AAA_dom"/>
</dbReference>
<dbReference type="Pfam" id="PF13521">
    <property type="entry name" value="AAA_28"/>
    <property type="match status" value="1"/>
</dbReference>
<protein>
    <submittedName>
        <fullName evidence="2">AAA family ATPase</fullName>
    </submittedName>
</protein>
<sequence length="184" mass="20310">MRRHILTGTPGAGKTTIAGLLAAAGHTVVPETATDLITRAQAAGDPLPWNAPDFLDAIAREQHRRQVHADTLPGPSQYFDRSPICTLALARLQGRAIGPALTAELDRIRREAVYQRRVLFVENLGFITHTEARHIGLQEALHFEQIHRDTYRELGYECLSIPPAPAPERAALVLHLTAEEHTRA</sequence>
<dbReference type="EMBL" id="JAGFNP010000002">
    <property type="protein sequence ID" value="MBO3732214.1"/>
    <property type="molecule type" value="Genomic_DNA"/>
</dbReference>
<keyword evidence="3" id="KW-1185">Reference proteome</keyword>
<gene>
    <name evidence="2" type="ORF">J5V16_05210</name>
</gene>
<comment type="caution">
    <text evidence="2">The sequence shown here is derived from an EMBL/GenBank/DDBJ whole genome shotgun (WGS) entry which is preliminary data.</text>
</comment>
<organism evidence="2 3">
    <name type="scientific">Glycomyces niveus</name>
    <dbReference type="NCBI Taxonomy" id="2820287"/>
    <lineage>
        <taxon>Bacteria</taxon>
        <taxon>Bacillati</taxon>
        <taxon>Actinomycetota</taxon>
        <taxon>Actinomycetes</taxon>
        <taxon>Glycomycetales</taxon>
        <taxon>Glycomycetaceae</taxon>
        <taxon>Glycomyces</taxon>
    </lineage>
</organism>
<dbReference type="Gene3D" id="3.40.50.300">
    <property type="entry name" value="P-loop containing nucleotide triphosphate hydrolases"/>
    <property type="match status" value="1"/>
</dbReference>
<dbReference type="InterPro" id="IPR027417">
    <property type="entry name" value="P-loop_NTPase"/>
</dbReference>
<evidence type="ECO:0000259" key="1">
    <source>
        <dbReference type="Pfam" id="PF13521"/>
    </source>
</evidence>
<proteinExistence type="predicted"/>
<accession>A0ABS3U0D1</accession>
<name>A0ABS3U0D1_9ACTN</name>